<feature type="compositionally biased region" description="Low complexity" evidence="1">
    <location>
        <begin position="262"/>
        <end position="271"/>
    </location>
</feature>
<organism evidence="2">
    <name type="scientific">Lygus hesperus</name>
    <name type="common">Western plant bug</name>
    <dbReference type="NCBI Taxonomy" id="30085"/>
    <lineage>
        <taxon>Eukaryota</taxon>
        <taxon>Metazoa</taxon>
        <taxon>Ecdysozoa</taxon>
        <taxon>Arthropoda</taxon>
        <taxon>Hexapoda</taxon>
        <taxon>Insecta</taxon>
        <taxon>Pterygota</taxon>
        <taxon>Neoptera</taxon>
        <taxon>Paraneoptera</taxon>
        <taxon>Hemiptera</taxon>
        <taxon>Heteroptera</taxon>
        <taxon>Panheteroptera</taxon>
        <taxon>Cimicomorpha</taxon>
        <taxon>Miridae</taxon>
        <taxon>Mirini</taxon>
        <taxon>Lygus</taxon>
    </lineage>
</organism>
<feature type="region of interest" description="Disordered" evidence="1">
    <location>
        <begin position="495"/>
        <end position="736"/>
    </location>
</feature>
<evidence type="ECO:0000313" key="3">
    <source>
        <dbReference type="EMBL" id="JAG60379.1"/>
    </source>
</evidence>
<feature type="compositionally biased region" description="Basic and acidic residues" evidence="1">
    <location>
        <begin position="683"/>
        <end position="697"/>
    </location>
</feature>
<name>A0A0A9WV36_LYGHE</name>
<proteinExistence type="predicted"/>
<feature type="compositionally biased region" description="Basic and acidic residues" evidence="1">
    <location>
        <begin position="633"/>
        <end position="644"/>
    </location>
</feature>
<accession>A0A0A9WV36</accession>
<sequence>MTEVFYVAVKGSLHSGDSSVFGIKSEEYSALCRRFPDSNKQVINGVLIKGSPLEVINSLAELGYRVTCSSGETEIVWTLRREALVEKLVSPTSTSQATPLLQPREKRVSPVLAPQATAPLQPGENFVSPYTASQATPPSQQADTVAYPITSPQPPTPLPVIGRPFVVQPPMTRAPVKTVERIGTKPEDWQDMPEVPDRITAKHISSLEKIDPGQKIILKTNLSSEFNPLSKRPGPTLNDDCSSVRRRSISMPPLSNQNPRTSGSNKSSSESPGPRGIVTRTPLPLSPRRPLTQPCGCTSDCHCKRHSKCNSLQPCKSSQDCGPSCTAVDENMNRKSMTIYLEDLISPDNLDLDTRPKLKIPSEIYTCLFMYKPGTLTDSEHAADSKPNPNDDSIMVHEKIYEVRNVTVVEKKPTIEVEHQIHFSPEIHAQSPSPMSVDVNVESFSVKSVNNMCRRPENPNRSSKPSNTKFSLSDPSKHLYSCRYFTDPGKWAARRESTSPLGSFESPPRSSMTDDFNGVDNNGTKCRERSYNRTSSRKSKWSTHTQPIDGSCCRGPGESVRGPSGSFKSHGGCWGRGESVKGPSGSFRSHGEGGRGPSGSFRSHGEGGRGPNGSFRSHGESVRGPNRCCRGSVESDRGPGECHRGPCTNSRDVERCGHSPSPSPVRSIGSPLRESITDDFDGDNNRAKARGSTDTRSTRSNSSPLRSKSPASEDDTLSRNSYTSDNGSPPPSKEVYYVDVHYGGDDVIRSIGESTTSPNSMSNVQKRGTKSISDDHRESSIRSFQNSRSYQGGKLASQSLMHSCSSTPGSTMSAPNLLL</sequence>
<protein>
    <submittedName>
        <fullName evidence="2">Polygalacturonase non-catalytic subunit AroGP3</fullName>
    </submittedName>
</protein>
<dbReference type="EMBL" id="GBRD01005442">
    <property type="protein sequence ID" value="JAG60379.1"/>
    <property type="molecule type" value="Transcribed_RNA"/>
</dbReference>
<feature type="compositionally biased region" description="Polar residues" evidence="1">
    <location>
        <begin position="718"/>
        <end position="727"/>
    </location>
</feature>
<feature type="compositionally biased region" description="Polar residues" evidence="1">
    <location>
        <begin position="752"/>
        <end position="766"/>
    </location>
</feature>
<evidence type="ECO:0000256" key="1">
    <source>
        <dbReference type="SAM" id="MobiDB-lite"/>
    </source>
</evidence>
<reference evidence="2" key="2">
    <citation type="submission" date="2014-07" db="EMBL/GenBank/DDBJ databases">
        <authorList>
            <person name="Hull J."/>
        </authorList>
    </citation>
    <scope>NUCLEOTIDE SEQUENCE</scope>
</reference>
<feature type="compositionally biased region" description="Polar residues" evidence="1">
    <location>
        <begin position="508"/>
        <end position="524"/>
    </location>
</feature>
<feature type="compositionally biased region" description="Polar residues" evidence="1">
    <location>
        <begin position="781"/>
        <end position="819"/>
    </location>
</feature>
<feature type="compositionally biased region" description="Low complexity" evidence="1">
    <location>
        <begin position="279"/>
        <end position="289"/>
    </location>
</feature>
<evidence type="ECO:0000313" key="2">
    <source>
        <dbReference type="EMBL" id="JAG11291.1"/>
    </source>
</evidence>
<dbReference type="AlphaFoldDB" id="A0A0A9WV36"/>
<feature type="region of interest" description="Disordered" evidence="1">
    <location>
        <begin position="225"/>
        <end position="289"/>
    </location>
</feature>
<gene>
    <name evidence="2" type="primary">GP3_2</name>
    <name evidence="2" type="ORF">CM83_78269</name>
</gene>
<reference evidence="3" key="3">
    <citation type="submission" date="2014-09" db="EMBL/GenBank/DDBJ databases">
        <authorList>
            <person name="Magalhaes I.L.F."/>
            <person name="Oliveira U."/>
            <person name="Santos F.R."/>
            <person name="Vidigal T.H.D.A."/>
            <person name="Brescovit A.D."/>
            <person name="Santos A.J."/>
        </authorList>
    </citation>
    <scope>NUCLEOTIDE SEQUENCE</scope>
</reference>
<feature type="compositionally biased region" description="Polar residues" evidence="1">
    <location>
        <begin position="459"/>
        <end position="472"/>
    </location>
</feature>
<feature type="region of interest" description="Disordered" evidence="1">
    <location>
        <begin position="748"/>
        <end position="819"/>
    </location>
</feature>
<dbReference type="EMBL" id="GBHO01032313">
    <property type="protein sequence ID" value="JAG11291.1"/>
    <property type="molecule type" value="Transcribed_RNA"/>
</dbReference>
<feature type="region of interest" description="Disordered" evidence="1">
    <location>
        <begin position="451"/>
        <end position="472"/>
    </location>
</feature>
<reference evidence="2" key="1">
    <citation type="journal article" date="2014" name="PLoS ONE">
        <title>Transcriptome-Based Identification of ABC Transporters in the Western Tarnished Plant Bug Lygus hesperus.</title>
        <authorList>
            <person name="Hull J.J."/>
            <person name="Chaney K."/>
            <person name="Geib S.M."/>
            <person name="Fabrick J.A."/>
            <person name="Brent C.S."/>
            <person name="Walsh D."/>
            <person name="Lavine L.C."/>
        </authorList>
    </citation>
    <scope>NUCLEOTIDE SEQUENCE</scope>
</reference>